<dbReference type="AlphaFoldDB" id="A0A8S4N371"/>
<feature type="compositionally biased region" description="Polar residues" evidence="2">
    <location>
        <begin position="96"/>
        <end position="115"/>
    </location>
</feature>
<feature type="compositionally biased region" description="Polar residues" evidence="2">
    <location>
        <begin position="198"/>
        <end position="207"/>
    </location>
</feature>
<keyword evidence="4" id="KW-1185">Reference proteome</keyword>
<gene>
    <name evidence="3" type="ORF">OFUS_LOCUS2523</name>
</gene>
<dbReference type="PANTHER" id="PTHR13602:SF2">
    <property type="entry name" value="UPF0488 PROTEIN C8ORF33"/>
    <property type="match status" value="1"/>
</dbReference>
<organism evidence="3 4">
    <name type="scientific">Owenia fusiformis</name>
    <name type="common">Polychaete worm</name>
    <dbReference type="NCBI Taxonomy" id="6347"/>
    <lineage>
        <taxon>Eukaryota</taxon>
        <taxon>Metazoa</taxon>
        <taxon>Spiralia</taxon>
        <taxon>Lophotrochozoa</taxon>
        <taxon>Annelida</taxon>
        <taxon>Polychaeta</taxon>
        <taxon>Sedentaria</taxon>
        <taxon>Canalipalpata</taxon>
        <taxon>Sabellida</taxon>
        <taxon>Oweniida</taxon>
        <taxon>Oweniidae</taxon>
        <taxon>Owenia</taxon>
    </lineage>
</organism>
<proteinExistence type="inferred from homology"/>
<evidence type="ECO:0000313" key="3">
    <source>
        <dbReference type="EMBL" id="CAH1775189.1"/>
    </source>
</evidence>
<dbReference type="Proteomes" id="UP000749559">
    <property type="component" value="Unassembled WGS sequence"/>
</dbReference>
<dbReference type="OrthoDB" id="20277at2759"/>
<dbReference type="PANTHER" id="PTHR13602">
    <property type="entry name" value="UPF0488 PROTEIN C8ORF33"/>
    <property type="match status" value="1"/>
</dbReference>
<dbReference type="InterPro" id="IPR029274">
    <property type="entry name" value="DUF4615"/>
</dbReference>
<dbReference type="Pfam" id="PF15393">
    <property type="entry name" value="DUF4615"/>
    <property type="match status" value="1"/>
</dbReference>
<dbReference type="EMBL" id="CAIIXF020000001">
    <property type="protein sequence ID" value="CAH1775189.1"/>
    <property type="molecule type" value="Genomic_DNA"/>
</dbReference>
<reference evidence="3" key="1">
    <citation type="submission" date="2022-03" db="EMBL/GenBank/DDBJ databases">
        <authorList>
            <person name="Martin C."/>
        </authorList>
    </citation>
    <scope>NUCLEOTIDE SEQUENCE</scope>
</reference>
<protein>
    <submittedName>
        <fullName evidence="3">Uncharacterized protein</fullName>
    </submittedName>
</protein>
<evidence type="ECO:0000256" key="1">
    <source>
        <dbReference type="ARBA" id="ARBA00005707"/>
    </source>
</evidence>
<feature type="region of interest" description="Disordered" evidence="2">
    <location>
        <begin position="96"/>
        <end position="123"/>
    </location>
</feature>
<evidence type="ECO:0000256" key="2">
    <source>
        <dbReference type="SAM" id="MobiDB-lite"/>
    </source>
</evidence>
<accession>A0A8S4N371</accession>
<name>A0A8S4N371_OWEFU</name>
<sequence length="230" mass="26016">MAASMEKEDTMYKFELEVLWCINQLELGVQNSKGGPKQVQSSLKLIKVLRNPKTPMVKKRQVMNKTFGDYRKKMADEQKKYGSSVKKMSINPISSKSAQSTYYKRSTQKPDSNISESDKETPVQNSINLAIEMDKPNSSYNYEPPSKEFKFNFQVQSVDAVEAVDEDIGADVKSIEETLQQATLDAESNDNMDHGSLETGTNKVQHQPSEKYYTPSDNAFRFNFPAPDPS</sequence>
<evidence type="ECO:0000313" key="4">
    <source>
        <dbReference type="Proteomes" id="UP000749559"/>
    </source>
</evidence>
<comment type="similarity">
    <text evidence="1">Belongs to the UPF0488 family.</text>
</comment>
<comment type="caution">
    <text evidence="3">The sequence shown here is derived from an EMBL/GenBank/DDBJ whole genome shotgun (WGS) entry which is preliminary data.</text>
</comment>
<feature type="region of interest" description="Disordered" evidence="2">
    <location>
        <begin position="185"/>
        <end position="230"/>
    </location>
</feature>